<dbReference type="Proteomes" id="UP001240150">
    <property type="component" value="Chromosome"/>
</dbReference>
<keyword evidence="2" id="KW-1185">Reference proteome</keyword>
<name>A0ABY8WD18_9ACTN</name>
<sequence length="82" mass="8589">MTSSVSQRHPPATVTRKSCEIEDDVPEAAQAERLGACSQVSPKLRELSFAVGGKGLSVKSDSASNLNVTDIRGRTVSPAAPH</sequence>
<reference evidence="1 2" key="1">
    <citation type="submission" date="2023-06" db="EMBL/GenBank/DDBJ databases">
        <authorList>
            <person name="Yushchuk O."/>
            <person name="Binda E."/>
            <person name="Ruckert-Reed C."/>
            <person name="Fedorenko V."/>
            <person name="Kalinowski J."/>
            <person name="Marinelli F."/>
        </authorList>
    </citation>
    <scope>NUCLEOTIDE SEQUENCE [LARGE SCALE GENOMIC DNA]</scope>
    <source>
        <strain evidence="1 2">NRRL 3884</strain>
    </source>
</reference>
<organism evidence="1 2">
    <name type="scientific">Actinoplanes oblitus</name>
    <dbReference type="NCBI Taxonomy" id="3040509"/>
    <lineage>
        <taxon>Bacteria</taxon>
        <taxon>Bacillati</taxon>
        <taxon>Actinomycetota</taxon>
        <taxon>Actinomycetes</taxon>
        <taxon>Micromonosporales</taxon>
        <taxon>Micromonosporaceae</taxon>
        <taxon>Actinoplanes</taxon>
    </lineage>
</organism>
<accession>A0ABY8WD18</accession>
<dbReference type="EMBL" id="CP126980">
    <property type="protein sequence ID" value="WIM95011.1"/>
    <property type="molecule type" value="Genomic_DNA"/>
</dbReference>
<protein>
    <submittedName>
        <fullName evidence="1">Uncharacterized protein</fullName>
    </submittedName>
</protein>
<gene>
    <name evidence="1" type="ORF">ACTOB_007072</name>
</gene>
<evidence type="ECO:0000313" key="2">
    <source>
        <dbReference type="Proteomes" id="UP001240150"/>
    </source>
</evidence>
<evidence type="ECO:0000313" key="1">
    <source>
        <dbReference type="EMBL" id="WIM95011.1"/>
    </source>
</evidence>
<dbReference type="RefSeq" id="WP_284916278.1">
    <property type="nucleotide sequence ID" value="NZ_CP126980.1"/>
</dbReference>
<proteinExistence type="predicted"/>